<evidence type="ECO:0000256" key="2">
    <source>
        <dbReference type="ARBA" id="ARBA00012729"/>
    </source>
</evidence>
<dbReference type="InterPro" id="IPR003961">
    <property type="entry name" value="FN3_dom"/>
</dbReference>
<feature type="domain" description="GH18" evidence="9">
    <location>
        <begin position="42"/>
        <end position="373"/>
    </location>
</feature>
<feature type="domain" description="Fibronectin type-III" evidence="8">
    <location>
        <begin position="480"/>
        <end position="563"/>
    </location>
</feature>
<keyword evidence="4" id="KW-0119">Carbohydrate metabolism</keyword>
<gene>
    <name evidence="10" type="ORF">GCM10008013_19130</name>
</gene>
<dbReference type="Gene3D" id="3.20.20.80">
    <property type="entry name" value="Glycosidases"/>
    <property type="match status" value="1"/>
</dbReference>
<dbReference type="PANTHER" id="PTHR45708">
    <property type="entry name" value="ENDOCHITINASE"/>
    <property type="match status" value="1"/>
</dbReference>
<dbReference type="EMBL" id="BMFT01000001">
    <property type="protein sequence ID" value="GGH21297.1"/>
    <property type="molecule type" value="Genomic_DNA"/>
</dbReference>
<dbReference type="Pfam" id="PF02839">
    <property type="entry name" value="CBM_5_12"/>
    <property type="match status" value="1"/>
</dbReference>
<comment type="similarity">
    <text evidence="1">Belongs to the glycosyl hydrolase 18 family. Chitinase class II subfamily.</text>
</comment>
<evidence type="ECO:0000313" key="10">
    <source>
        <dbReference type="EMBL" id="GGH21297.1"/>
    </source>
</evidence>
<protein>
    <recommendedName>
        <fullName evidence="2">chitinase</fullName>
        <ecNumber evidence="2">3.2.1.14</ecNumber>
    </recommendedName>
</protein>
<dbReference type="SMART" id="SM00495">
    <property type="entry name" value="ChtBD3"/>
    <property type="match status" value="1"/>
</dbReference>
<evidence type="ECO:0000256" key="7">
    <source>
        <dbReference type="RuleBase" id="RU000489"/>
    </source>
</evidence>
<dbReference type="InterPro" id="IPR003610">
    <property type="entry name" value="CBM5/12"/>
</dbReference>
<keyword evidence="3 7" id="KW-0378">Hydrolase</keyword>
<proteinExistence type="inferred from homology"/>
<dbReference type="CDD" id="cd00063">
    <property type="entry name" value="FN3"/>
    <property type="match status" value="2"/>
</dbReference>
<name>A0ABQ1YEB4_9BACL</name>
<dbReference type="RefSeq" id="WP_188538078.1">
    <property type="nucleotide sequence ID" value="NZ_BMFT01000001.1"/>
</dbReference>
<dbReference type="CDD" id="cd12214">
    <property type="entry name" value="ChiA1_BD"/>
    <property type="match status" value="1"/>
</dbReference>
<feature type="domain" description="Fibronectin type-III" evidence="8">
    <location>
        <begin position="385"/>
        <end position="469"/>
    </location>
</feature>
<dbReference type="Gene3D" id="2.10.10.20">
    <property type="entry name" value="Carbohydrate-binding module superfamily 5/12"/>
    <property type="match status" value="1"/>
</dbReference>
<organism evidence="10 11">
    <name type="scientific">Paenibacillus segetis</name>
    <dbReference type="NCBI Taxonomy" id="1325360"/>
    <lineage>
        <taxon>Bacteria</taxon>
        <taxon>Bacillati</taxon>
        <taxon>Bacillota</taxon>
        <taxon>Bacilli</taxon>
        <taxon>Bacillales</taxon>
        <taxon>Paenibacillaceae</taxon>
        <taxon>Paenibacillus</taxon>
    </lineage>
</organism>
<dbReference type="SUPFAM" id="SSF51445">
    <property type="entry name" value="(Trans)glycosidases"/>
    <property type="match status" value="1"/>
</dbReference>
<dbReference type="InterPro" id="IPR001579">
    <property type="entry name" value="Glyco_hydro_18_chit_AS"/>
</dbReference>
<dbReference type="PROSITE" id="PS51910">
    <property type="entry name" value="GH18_2"/>
    <property type="match status" value="1"/>
</dbReference>
<evidence type="ECO:0000256" key="3">
    <source>
        <dbReference type="ARBA" id="ARBA00022801"/>
    </source>
</evidence>
<evidence type="ECO:0000313" key="11">
    <source>
        <dbReference type="Proteomes" id="UP000659344"/>
    </source>
</evidence>
<dbReference type="CDD" id="cd02871">
    <property type="entry name" value="GH18_chitinase_D-like"/>
    <property type="match status" value="1"/>
</dbReference>
<evidence type="ECO:0000256" key="4">
    <source>
        <dbReference type="ARBA" id="ARBA00023277"/>
    </source>
</evidence>
<evidence type="ECO:0000259" key="8">
    <source>
        <dbReference type="PROSITE" id="PS50853"/>
    </source>
</evidence>
<dbReference type="InterPro" id="IPR036573">
    <property type="entry name" value="CBM_sf_5/12"/>
</dbReference>
<dbReference type="PANTHER" id="PTHR45708:SF49">
    <property type="entry name" value="ENDOCHITINASE"/>
    <property type="match status" value="1"/>
</dbReference>
<dbReference type="Pfam" id="PF00704">
    <property type="entry name" value="Glyco_hydro_18"/>
    <property type="match status" value="1"/>
</dbReference>
<evidence type="ECO:0000256" key="5">
    <source>
        <dbReference type="ARBA" id="ARBA00023295"/>
    </source>
</evidence>
<comment type="caution">
    <text evidence="10">The sequence shown here is derived from an EMBL/GenBank/DDBJ whole genome shotgun (WGS) entry which is preliminary data.</text>
</comment>
<evidence type="ECO:0000256" key="6">
    <source>
        <dbReference type="ARBA" id="ARBA00023326"/>
    </source>
</evidence>
<dbReference type="InterPro" id="IPR050542">
    <property type="entry name" value="Glycosyl_Hydrlase18_Chitinase"/>
</dbReference>
<dbReference type="SMART" id="SM00060">
    <property type="entry name" value="FN3"/>
    <property type="match status" value="2"/>
</dbReference>
<dbReference type="Gene3D" id="2.60.40.10">
    <property type="entry name" value="Immunoglobulins"/>
    <property type="match status" value="2"/>
</dbReference>
<dbReference type="Pfam" id="PF00041">
    <property type="entry name" value="fn3"/>
    <property type="match status" value="2"/>
</dbReference>
<dbReference type="PROSITE" id="PS50853">
    <property type="entry name" value="FN3"/>
    <property type="match status" value="2"/>
</dbReference>
<accession>A0ABQ1YEB4</accession>
<dbReference type="InterPro" id="IPR013783">
    <property type="entry name" value="Ig-like_fold"/>
</dbReference>
<dbReference type="PROSITE" id="PS01095">
    <property type="entry name" value="GH18_1"/>
    <property type="match status" value="1"/>
</dbReference>
<dbReference type="InterPro" id="IPR036116">
    <property type="entry name" value="FN3_sf"/>
</dbReference>
<dbReference type="InterPro" id="IPR017853">
    <property type="entry name" value="GH"/>
</dbReference>
<reference evidence="11" key="1">
    <citation type="journal article" date="2019" name="Int. J. Syst. Evol. Microbiol.">
        <title>The Global Catalogue of Microorganisms (GCM) 10K type strain sequencing project: providing services to taxonomists for standard genome sequencing and annotation.</title>
        <authorList>
            <consortium name="The Broad Institute Genomics Platform"/>
            <consortium name="The Broad Institute Genome Sequencing Center for Infectious Disease"/>
            <person name="Wu L."/>
            <person name="Ma J."/>
        </authorList>
    </citation>
    <scope>NUCLEOTIDE SEQUENCE [LARGE SCALE GENOMIC DNA]</scope>
    <source>
        <strain evidence="11">CGMCC 1.12769</strain>
    </source>
</reference>
<dbReference type="SUPFAM" id="SSF51055">
    <property type="entry name" value="Carbohydrate binding domain"/>
    <property type="match status" value="1"/>
</dbReference>
<dbReference type="SMART" id="SM00636">
    <property type="entry name" value="Glyco_18"/>
    <property type="match status" value="1"/>
</dbReference>
<keyword evidence="5 7" id="KW-0326">Glycosidase</keyword>
<sequence length="612" mass="65713">MIVNRVAFRKSWIIILITVLLLSLPQILSSNIPQAHAAVSSKTIVGYWHNFDNGSGFIKLRDVSTKFDVINVSFAEPSSGVTNGTIGFTPYNYSDTDFKADVAYLQSLGKKVIISIGGANGQVQLASTAARDNFINSVTSIIEKYGFDGLDVDFEGHSLFLNSGDSDFKNPTTPVIVNLISALRTINDHFGTNNFYLTMAPETFFVQLGYSFYGGSCISCDNRAGAYLPVIYATRDILDWLQVQNYNSGPITGLDDQYHNMGTADFHVAMVDMLLTGFPIAKNPNNVFPALRPDQVVIGLPANVNAGGGFTSVAEVQKALDALIKGIQLSSYKTRGSTTGYPELRGLMTWSINWDKFNNFEFSNSHRAYLDALSPPVPDTQAPTVPTNVGVVSKSTTSVNLNWTASTDNVGVTGYTVFYGSQSVNVTETNAMITNLVPDTTYVFTVKAIDAKGNQSIASTPLTVKTDPINTGSDLTPPSTPGNVQVTAKSTTSVTLTWTASTDNVGVTGYTVTYGTNTIHVNNPTAIINGLNANTSYQFFITAQDAAGNVSSSASISVTTDAPSGAPAWAANVSYKVNDEVTYGGKTYICRQPHTSLLGWEPSNVPALWLVK</sequence>
<dbReference type="Proteomes" id="UP000659344">
    <property type="component" value="Unassembled WGS sequence"/>
</dbReference>
<evidence type="ECO:0000259" key="9">
    <source>
        <dbReference type="PROSITE" id="PS51910"/>
    </source>
</evidence>
<keyword evidence="6" id="KW-0624">Polysaccharide degradation</keyword>
<dbReference type="EC" id="3.2.1.14" evidence="2"/>
<dbReference type="SUPFAM" id="SSF49265">
    <property type="entry name" value="Fibronectin type III"/>
    <property type="match status" value="1"/>
</dbReference>
<keyword evidence="11" id="KW-1185">Reference proteome</keyword>
<dbReference type="InterPro" id="IPR011583">
    <property type="entry name" value="Chitinase_II/V-like_cat"/>
</dbReference>
<dbReference type="InterPro" id="IPR001223">
    <property type="entry name" value="Glyco_hydro18_cat"/>
</dbReference>
<evidence type="ECO:0000256" key="1">
    <source>
        <dbReference type="ARBA" id="ARBA00009121"/>
    </source>
</evidence>